<proteinExistence type="predicted"/>
<gene>
    <name evidence="2" type="ordered locus">Cfla_3569</name>
</gene>
<evidence type="ECO:0000313" key="2">
    <source>
        <dbReference type="EMBL" id="ADG76441.1"/>
    </source>
</evidence>
<dbReference type="SUPFAM" id="SSF52799">
    <property type="entry name" value="(Phosphotyrosine protein) phosphatases II"/>
    <property type="match status" value="1"/>
</dbReference>
<dbReference type="InterPro" id="IPR029021">
    <property type="entry name" value="Prot-tyrosine_phosphatase-like"/>
</dbReference>
<dbReference type="AlphaFoldDB" id="D5UDI5"/>
<dbReference type="eggNOG" id="COG2365">
    <property type="taxonomic scope" value="Bacteria"/>
</dbReference>
<dbReference type="KEGG" id="cfl:Cfla_3569"/>
<dbReference type="EMBL" id="CP001964">
    <property type="protein sequence ID" value="ADG76441.1"/>
    <property type="molecule type" value="Genomic_DNA"/>
</dbReference>
<dbReference type="InterPro" id="IPR000387">
    <property type="entry name" value="Tyr_Pase_dom"/>
</dbReference>
<dbReference type="PROSITE" id="PS00383">
    <property type="entry name" value="TYR_PHOSPHATASE_1"/>
    <property type="match status" value="1"/>
</dbReference>
<reference evidence="2 3" key="1">
    <citation type="journal article" date="2010" name="Stand. Genomic Sci.">
        <title>Complete genome sequence of Cellulomonas flavigena type strain (134).</title>
        <authorList>
            <person name="Abt B."/>
            <person name="Foster B."/>
            <person name="Lapidus A."/>
            <person name="Clum A."/>
            <person name="Sun H."/>
            <person name="Pukall R."/>
            <person name="Lucas S."/>
            <person name="Glavina Del Rio T."/>
            <person name="Nolan M."/>
            <person name="Tice H."/>
            <person name="Cheng J.F."/>
            <person name="Pitluck S."/>
            <person name="Liolios K."/>
            <person name="Ivanova N."/>
            <person name="Mavromatis K."/>
            <person name="Ovchinnikova G."/>
            <person name="Pati A."/>
            <person name="Goodwin L."/>
            <person name="Chen A."/>
            <person name="Palaniappan K."/>
            <person name="Land M."/>
            <person name="Hauser L."/>
            <person name="Chang Y.J."/>
            <person name="Jeffries C.D."/>
            <person name="Rohde M."/>
            <person name="Goker M."/>
            <person name="Woyke T."/>
            <person name="Bristow J."/>
            <person name="Eisen J.A."/>
            <person name="Markowitz V."/>
            <person name="Hugenholtz P."/>
            <person name="Kyrpides N.C."/>
            <person name="Klenk H.P."/>
        </authorList>
    </citation>
    <scope>NUCLEOTIDE SEQUENCE [LARGE SCALE GENOMIC DNA]</scope>
    <source>
        <strain evidence="3">ATCC 482 / DSM 20109 / BCRC 11376 / JCM 18109 / NBRC 3775 / NCIMB 8073 / NRS 134</strain>
    </source>
</reference>
<dbReference type="PROSITE" id="PS50056">
    <property type="entry name" value="TYR_PHOSPHATASE_2"/>
    <property type="match status" value="1"/>
</dbReference>
<dbReference type="STRING" id="446466.Cfla_3569"/>
<dbReference type="Proteomes" id="UP000000849">
    <property type="component" value="Chromosome"/>
</dbReference>
<accession>D5UDI5</accession>
<feature type="domain" description="Tyrosine specific protein phosphatases" evidence="1">
    <location>
        <begin position="120"/>
        <end position="199"/>
    </location>
</feature>
<evidence type="ECO:0000259" key="1">
    <source>
        <dbReference type="PROSITE" id="PS50056"/>
    </source>
</evidence>
<dbReference type="HOGENOM" id="CLU_057546_3_2_11"/>
<dbReference type="RefSeq" id="WP_013118769.1">
    <property type="nucleotide sequence ID" value="NC_014151.1"/>
</dbReference>
<name>D5UDI5_CELFN</name>
<sequence length="250" mass="26844">METTGTARTVRALTWDGYRNARDLGGLPTPLSPTGTTLSGRLARGPRREWLTAAGRLAAARWGVRTVVDLRNADEHGPRPGDPDAAAEPWDGVTVVHAPTEDPAHVEFMTTCGPILDSPEYWRHNVRILPQHVRGALVAVGTATPGVLVHCHAGRDRTGLVVALTLAHAGVPPEHVAADWAQSVRDMAGGAPRPEDRQSTWGPAEVEAFLGQTLPVVEDVVGDVERVLDTVGLEDDHRQRLRDLLVADAP</sequence>
<dbReference type="Gene3D" id="3.90.190.10">
    <property type="entry name" value="Protein tyrosine phosphatase superfamily"/>
    <property type="match status" value="1"/>
</dbReference>
<keyword evidence="3" id="KW-1185">Reference proteome</keyword>
<dbReference type="GO" id="GO:0004721">
    <property type="term" value="F:phosphoprotein phosphatase activity"/>
    <property type="evidence" value="ECO:0007669"/>
    <property type="project" value="InterPro"/>
</dbReference>
<protein>
    <submittedName>
        <fullName evidence="2">Protein tyrosine/serine phosphatase</fullName>
    </submittedName>
</protein>
<organism evidence="2 3">
    <name type="scientific">Cellulomonas flavigena (strain ATCC 482 / DSM 20109 / BCRC 11376 / JCM 18109 / NBRC 3775 / NCIMB 8073 / NRS 134)</name>
    <dbReference type="NCBI Taxonomy" id="446466"/>
    <lineage>
        <taxon>Bacteria</taxon>
        <taxon>Bacillati</taxon>
        <taxon>Actinomycetota</taxon>
        <taxon>Actinomycetes</taxon>
        <taxon>Micrococcales</taxon>
        <taxon>Cellulomonadaceae</taxon>
        <taxon>Cellulomonas</taxon>
    </lineage>
</organism>
<dbReference type="InterPro" id="IPR016130">
    <property type="entry name" value="Tyr_Pase_AS"/>
</dbReference>
<dbReference type="InterPro" id="IPR026893">
    <property type="entry name" value="Tyr/Ser_Pase_IphP-type"/>
</dbReference>
<dbReference type="Pfam" id="PF13350">
    <property type="entry name" value="Y_phosphatase3"/>
    <property type="match status" value="1"/>
</dbReference>
<evidence type="ECO:0000313" key="3">
    <source>
        <dbReference type="Proteomes" id="UP000000849"/>
    </source>
</evidence>
<dbReference type="OrthoDB" id="1188001at2"/>